<evidence type="ECO:0000313" key="1">
    <source>
        <dbReference type="EMBL" id="GAV78032.1"/>
    </source>
</evidence>
<accession>A0A1Q3CD46</accession>
<protein>
    <submittedName>
        <fullName evidence="1">Uncharacterized protein</fullName>
    </submittedName>
</protein>
<reference evidence="2" key="1">
    <citation type="submission" date="2016-04" db="EMBL/GenBank/DDBJ databases">
        <title>Cephalotus genome sequencing.</title>
        <authorList>
            <person name="Fukushima K."/>
            <person name="Hasebe M."/>
            <person name="Fang X."/>
        </authorList>
    </citation>
    <scope>NUCLEOTIDE SEQUENCE [LARGE SCALE GENOMIC DNA]</scope>
    <source>
        <strain evidence="2">cv. St1</strain>
    </source>
</reference>
<gene>
    <name evidence="1" type="ORF">CFOL_v3_21500</name>
</gene>
<evidence type="ECO:0000313" key="2">
    <source>
        <dbReference type="Proteomes" id="UP000187406"/>
    </source>
</evidence>
<feature type="non-terminal residue" evidence="1">
    <location>
        <position position="1"/>
    </location>
</feature>
<dbReference type="OrthoDB" id="1721964at2759"/>
<sequence>YSDSDWGENLDDSKSTSSYIFSIDSGTIYWVSKKQSVVSLSMSRTEYVSLSFVGYQALWLRWILNELKHPQLEDTKLFCDNRSNIALTMNPVFHGKSKHIMIKYHFIHDLVKDGKIKVCYCKNGNQVGIFTKALKVGTFSKWKDKLSIVQI</sequence>
<dbReference type="PANTHER" id="PTHR11439:SF443">
    <property type="entry name" value="RNA-DIRECTED DNA POLYMERASE"/>
    <property type="match status" value="1"/>
</dbReference>
<proteinExistence type="predicted"/>
<dbReference type="EMBL" id="BDDD01001730">
    <property type="protein sequence ID" value="GAV78032.1"/>
    <property type="molecule type" value="Genomic_DNA"/>
</dbReference>
<keyword evidence="2" id="KW-1185">Reference proteome</keyword>
<organism evidence="1 2">
    <name type="scientific">Cephalotus follicularis</name>
    <name type="common">Albany pitcher plant</name>
    <dbReference type="NCBI Taxonomy" id="3775"/>
    <lineage>
        <taxon>Eukaryota</taxon>
        <taxon>Viridiplantae</taxon>
        <taxon>Streptophyta</taxon>
        <taxon>Embryophyta</taxon>
        <taxon>Tracheophyta</taxon>
        <taxon>Spermatophyta</taxon>
        <taxon>Magnoliopsida</taxon>
        <taxon>eudicotyledons</taxon>
        <taxon>Gunneridae</taxon>
        <taxon>Pentapetalae</taxon>
        <taxon>rosids</taxon>
        <taxon>fabids</taxon>
        <taxon>Oxalidales</taxon>
        <taxon>Cephalotaceae</taxon>
        <taxon>Cephalotus</taxon>
    </lineage>
</organism>
<dbReference type="AlphaFoldDB" id="A0A1Q3CD46"/>
<dbReference type="Proteomes" id="UP000187406">
    <property type="component" value="Unassembled WGS sequence"/>
</dbReference>
<name>A0A1Q3CD46_CEPFO</name>
<dbReference type="STRING" id="3775.A0A1Q3CD46"/>
<dbReference type="InParanoid" id="A0A1Q3CD46"/>
<comment type="caution">
    <text evidence="1">The sequence shown here is derived from an EMBL/GenBank/DDBJ whole genome shotgun (WGS) entry which is preliminary data.</text>
</comment>
<feature type="non-terminal residue" evidence="1">
    <location>
        <position position="151"/>
    </location>
</feature>
<dbReference type="PANTHER" id="PTHR11439">
    <property type="entry name" value="GAG-POL-RELATED RETROTRANSPOSON"/>
    <property type="match status" value="1"/>
</dbReference>
<dbReference type="CDD" id="cd09272">
    <property type="entry name" value="RNase_HI_RT_Ty1"/>
    <property type="match status" value="1"/>
</dbReference>